<keyword evidence="5" id="KW-0406">Ion transport</keyword>
<dbReference type="PANTHER" id="PTHR11537">
    <property type="entry name" value="VOLTAGE-GATED POTASSIUM CHANNEL"/>
    <property type="match status" value="1"/>
</dbReference>
<dbReference type="SUPFAM" id="SSF81324">
    <property type="entry name" value="Voltage-gated potassium channels"/>
    <property type="match status" value="1"/>
</dbReference>
<dbReference type="GO" id="GO:0034220">
    <property type="term" value="P:monoatomic ion transmembrane transport"/>
    <property type="evidence" value="ECO:0007669"/>
    <property type="project" value="UniProtKB-KW"/>
</dbReference>
<evidence type="ECO:0000256" key="7">
    <source>
        <dbReference type="ARBA" id="ARBA00023303"/>
    </source>
</evidence>
<reference evidence="10 11" key="1">
    <citation type="journal article" date="2019" name="Int. J. Syst. Evol. Microbiol.">
        <title>The Global Catalogue of Microorganisms (GCM) 10K type strain sequencing project: providing services to taxonomists for standard genome sequencing and annotation.</title>
        <authorList>
            <consortium name="The Broad Institute Genomics Platform"/>
            <consortium name="The Broad Institute Genome Sequencing Center for Infectious Disease"/>
            <person name="Wu L."/>
            <person name="Ma J."/>
        </authorList>
    </citation>
    <scope>NUCLEOTIDE SEQUENCE [LARGE SCALE GENOMIC DNA]</scope>
    <source>
        <strain evidence="10 11">JCM 16117</strain>
    </source>
</reference>
<evidence type="ECO:0000256" key="5">
    <source>
        <dbReference type="ARBA" id="ARBA00023065"/>
    </source>
</evidence>
<dbReference type="InterPro" id="IPR027359">
    <property type="entry name" value="Volt_channel_dom_sf"/>
</dbReference>
<feature type="transmembrane region" description="Helical" evidence="8">
    <location>
        <begin position="124"/>
        <end position="146"/>
    </location>
</feature>
<feature type="domain" description="Potassium channel" evidence="9">
    <location>
        <begin position="133"/>
        <end position="210"/>
    </location>
</feature>
<gene>
    <name evidence="10" type="ORF">GCM10009851_35910</name>
</gene>
<feature type="transmembrane region" description="Helical" evidence="8">
    <location>
        <begin position="186"/>
        <end position="210"/>
    </location>
</feature>
<dbReference type="Proteomes" id="UP001500929">
    <property type="component" value="Unassembled WGS sequence"/>
</dbReference>
<name>A0ABN3E469_9MICO</name>
<keyword evidence="11" id="KW-1185">Reference proteome</keyword>
<dbReference type="InterPro" id="IPR028325">
    <property type="entry name" value="VG_K_chnl"/>
</dbReference>
<keyword evidence="3 8" id="KW-0812">Transmembrane</keyword>
<dbReference type="RefSeq" id="WP_259481064.1">
    <property type="nucleotide sequence ID" value="NZ_BAAAQY010000013.1"/>
</dbReference>
<evidence type="ECO:0000256" key="4">
    <source>
        <dbReference type="ARBA" id="ARBA00022989"/>
    </source>
</evidence>
<dbReference type="EMBL" id="BAAAQY010000013">
    <property type="protein sequence ID" value="GAA2247301.1"/>
    <property type="molecule type" value="Genomic_DNA"/>
</dbReference>
<protein>
    <submittedName>
        <fullName evidence="10">Potassium channel family protein</fullName>
    </submittedName>
</protein>
<accession>A0ABN3E469</accession>
<dbReference type="Pfam" id="PF07885">
    <property type="entry name" value="Ion_trans_2"/>
    <property type="match status" value="1"/>
</dbReference>
<keyword evidence="2" id="KW-0813">Transport</keyword>
<sequence length="224" mass="24314">MNDGQSSGAHPDRRAHWETATSIPLVALSLVFIALYSAQVLDTTLPVHAQVAITAVLALIWVTFATDYLVRLGLATDKREYVKTSWVDLVSVLIPVFRPFLLLARLGDIPFFKRGSGGSIRLRLVIHAALFVLLFVYSISLAVLAVERPAPGANILTFGDSIWWACVTIATVGYGDLYPVTDAGRLLSVVLMAGGIAIVGVATATIVSYLNESITRQHRRRTDP</sequence>
<organism evidence="10 11">
    <name type="scientific">Herbiconiux moechotypicola</name>
    <dbReference type="NCBI Taxonomy" id="637393"/>
    <lineage>
        <taxon>Bacteria</taxon>
        <taxon>Bacillati</taxon>
        <taxon>Actinomycetota</taxon>
        <taxon>Actinomycetes</taxon>
        <taxon>Micrococcales</taxon>
        <taxon>Microbacteriaceae</taxon>
        <taxon>Herbiconiux</taxon>
    </lineage>
</organism>
<dbReference type="Gene3D" id="1.10.287.70">
    <property type="match status" value="1"/>
</dbReference>
<evidence type="ECO:0000313" key="11">
    <source>
        <dbReference type="Proteomes" id="UP001500929"/>
    </source>
</evidence>
<evidence type="ECO:0000256" key="2">
    <source>
        <dbReference type="ARBA" id="ARBA00022448"/>
    </source>
</evidence>
<feature type="transmembrane region" description="Helical" evidence="8">
    <location>
        <begin position="86"/>
        <end position="104"/>
    </location>
</feature>
<evidence type="ECO:0000256" key="6">
    <source>
        <dbReference type="ARBA" id="ARBA00023136"/>
    </source>
</evidence>
<proteinExistence type="predicted"/>
<dbReference type="Gene3D" id="1.20.120.350">
    <property type="entry name" value="Voltage-gated potassium channels. Chain C"/>
    <property type="match status" value="1"/>
</dbReference>
<evidence type="ECO:0000256" key="1">
    <source>
        <dbReference type="ARBA" id="ARBA00004141"/>
    </source>
</evidence>
<comment type="subcellular location">
    <subcellularLocation>
        <location evidence="1">Membrane</location>
        <topology evidence="1">Multi-pass membrane protein</topology>
    </subcellularLocation>
</comment>
<dbReference type="Gene3D" id="1.20.5.110">
    <property type="match status" value="1"/>
</dbReference>
<comment type="caution">
    <text evidence="10">The sequence shown here is derived from an EMBL/GenBank/DDBJ whole genome shotgun (WGS) entry which is preliminary data.</text>
</comment>
<feature type="transmembrane region" description="Helical" evidence="8">
    <location>
        <begin position="20"/>
        <end position="39"/>
    </location>
</feature>
<evidence type="ECO:0000256" key="8">
    <source>
        <dbReference type="SAM" id="Phobius"/>
    </source>
</evidence>
<evidence type="ECO:0000313" key="10">
    <source>
        <dbReference type="EMBL" id="GAA2247301.1"/>
    </source>
</evidence>
<keyword evidence="6 8" id="KW-0472">Membrane</keyword>
<feature type="transmembrane region" description="Helical" evidence="8">
    <location>
        <begin position="153"/>
        <end position="174"/>
    </location>
</feature>
<evidence type="ECO:0000256" key="3">
    <source>
        <dbReference type="ARBA" id="ARBA00022692"/>
    </source>
</evidence>
<keyword evidence="7 10" id="KW-0407">Ion channel</keyword>
<evidence type="ECO:0000259" key="9">
    <source>
        <dbReference type="Pfam" id="PF07885"/>
    </source>
</evidence>
<dbReference type="PRINTS" id="PR00169">
    <property type="entry name" value="KCHANNEL"/>
</dbReference>
<dbReference type="PANTHER" id="PTHR11537:SF254">
    <property type="entry name" value="POTASSIUM VOLTAGE-GATED CHANNEL PROTEIN SHAB"/>
    <property type="match status" value="1"/>
</dbReference>
<feature type="transmembrane region" description="Helical" evidence="8">
    <location>
        <begin position="51"/>
        <end position="74"/>
    </location>
</feature>
<dbReference type="InterPro" id="IPR013099">
    <property type="entry name" value="K_chnl_dom"/>
</dbReference>
<keyword evidence="4 8" id="KW-1133">Transmembrane helix</keyword>